<reference evidence="1" key="3">
    <citation type="submission" date="2024-01" db="EMBL/GenBank/DDBJ databases">
        <authorList>
            <person name="Coelho M.A."/>
            <person name="David-Palma M."/>
            <person name="Shea T."/>
            <person name="Sun S."/>
            <person name="Cuomo C.A."/>
            <person name="Heitman J."/>
        </authorList>
    </citation>
    <scope>NUCLEOTIDE SEQUENCE</scope>
    <source>
        <strain evidence="1">CBS 7841</strain>
    </source>
</reference>
<name>A0AAJ8M2X9_9TREE</name>
<sequence>MFTRFLLRTTTSVSTARMVMSRKASTASRQPVGPIRQFFRDVGVPVDAYPLVAIIAIVCSGATYMLSKHIIEDRDHLRWSPRHGGIKFQLPSDSH</sequence>
<organism evidence="1 2">
    <name type="scientific">Cryptococcus depauperatus CBS 7841</name>
    <dbReference type="NCBI Taxonomy" id="1295531"/>
    <lineage>
        <taxon>Eukaryota</taxon>
        <taxon>Fungi</taxon>
        <taxon>Dikarya</taxon>
        <taxon>Basidiomycota</taxon>
        <taxon>Agaricomycotina</taxon>
        <taxon>Tremellomycetes</taxon>
        <taxon>Tremellales</taxon>
        <taxon>Cryptococcaceae</taxon>
        <taxon>Cryptococcus</taxon>
    </lineage>
</organism>
<reference evidence="1" key="1">
    <citation type="submission" date="2016-06" db="EMBL/GenBank/DDBJ databases">
        <authorList>
            <person name="Cuomo C."/>
            <person name="Litvintseva A."/>
            <person name="Heitman J."/>
            <person name="Chen Y."/>
            <person name="Sun S."/>
            <person name="Springer D."/>
            <person name="Dromer F."/>
            <person name="Young S."/>
            <person name="Zeng Q."/>
            <person name="Chapman S."/>
            <person name="Gujja S."/>
            <person name="Saif S."/>
            <person name="Birren B."/>
        </authorList>
    </citation>
    <scope>NUCLEOTIDE SEQUENCE</scope>
    <source>
        <strain evidence="1">CBS 7841</strain>
    </source>
</reference>
<keyword evidence="2" id="KW-1185">Reference proteome</keyword>
<dbReference type="EMBL" id="CP143788">
    <property type="protein sequence ID" value="WVN89117.1"/>
    <property type="molecule type" value="Genomic_DNA"/>
</dbReference>
<protein>
    <submittedName>
        <fullName evidence="1">Uncharacterized protein</fullName>
    </submittedName>
</protein>
<evidence type="ECO:0000313" key="1">
    <source>
        <dbReference type="EMBL" id="WVN89117.1"/>
    </source>
</evidence>
<reference evidence="1" key="2">
    <citation type="journal article" date="2022" name="Elife">
        <title>Obligate sexual reproduction of a homothallic fungus closely related to the Cryptococcus pathogenic species complex.</title>
        <authorList>
            <person name="Passer A.R."/>
            <person name="Clancey S.A."/>
            <person name="Shea T."/>
            <person name="David-Palma M."/>
            <person name="Averette A.F."/>
            <person name="Boekhout T."/>
            <person name="Porcel B.M."/>
            <person name="Nowrousian M."/>
            <person name="Cuomo C.A."/>
            <person name="Sun S."/>
            <person name="Heitman J."/>
            <person name="Coelho M.A."/>
        </authorList>
    </citation>
    <scope>NUCLEOTIDE SEQUENCE</scope>
    <source>
        <strain evidence="1">CBS 7841</strain>
    </source>
</reference>
<accession>A0AAJ8M2X9</accession>
<dbReference type="AlphaFoldDB" id="A0AAJ8M2X9"/>
<dbReference type="RefSeq" id="XP_066069817.1">
    <property type="nucleotide sequence ID" value="XM_066213720.1"/>
</dbReference>
<dbReference type="Proteomes" id="UP000094043">
    <property type="component" value="Chromosome 5"/>
</dbReference>
<evidence type="ECO:0000313" key="2">
    <source>
        <dbReference type="Proteomes" id="UP000094043"/>
    </source>
</evidence>
<gene>
    <name evidence="1" type="ORF">L203_104333</name>
</gene>
<proteinExistence type="predicted"/>
<dbReference type="GeneID" id="91088543"/>
<dbReference type="KEGG" id="cdep:91088543"/>